<reference evidence="3" key="1">
    <citation type="journal article" date="2010" name="Nat. Biotechnol.">
        <title>Draft genome sequence of the oilseed species Ricinus communis.</title>
        <authorList>
            <person name="Chan A.P."/>
            <person name="Crabtree J."/>
            <person name="Zhao Q."/>
            <person name="Lorenzi H."/>
            <person name="Orvis J."/>
            <person name="Puiu D."/>
            <person name="Melake-Berhan A."/>
            <person name="Jones K.M."/>
            <person name="Redman J."/>
            <person name="Chen G."/>
            <person name="Cahoon E.B."/>
            <person name="Gedil M."/>
            <person name="Stanke M."/>
            <person name="Haas B.J."/>
            <person name="Wortman J.R."/>
            <person name="Fraser-Liggett C.M."/>
            <person name="Ravel J."/>
            <person name="Rabinowicz P.D."/>
        </authorList>
    </citation>
    <scope>NUCLEOTIDE SEQUENCE [LARGE SCALE GENOMIC DNA]</scope>
    <source>
        <strain evidence="3">cv. Hale</strain>
    </source>
</reference>
<dbReference type="AlphaFoldDB" id="B9THE9"/>
<protein>
    <submittedName>
        <fullName evidence="2">Uncharacterized protein</fullName>
    </submittedName>
</protein>
<proteinExistence type="predicted"/>
<name>B9THE9_RICCO</name>
<accession>B9THE9</accession>
<evidence type="ECO:0000313" key="3">
    <source>
        <dbReference type="Proteomes" id="UP000008311"/>
    </source>
</evidence>
<keyword evidence="3" id="KW-1185">Reference proteome</keyword>
<feature type="region of interest" description="Disordered" evidence="1">
    <location>
        <begin position="25"/>
        <end position="71"/>
    </location>
</feature>
<dbReference type="EMBL" id="EQ981481">
    <property type="protein sequence ID" value="EEF24715.1"/>
    <property type="molecule type" value="Genomic_DNA"/>
</dbReference>
<dbReference type="InParanoid" id="B9THE9"/>
<dbReference type="Proteomes" id="UP000008311">
    <property type="component" value="Unassembled WGS sequence"/>
</dbReference>
<evidence type="ECO:0000256" key="1">
    <source>
        <dbReference type="SAM" id="MobiDB-lite"/>
    </source>
</evidence>
<gene>
    <name evidence="2" type="ORF">RCOM_1787420</name>
</gene>
<evidence type="ECO:0000313" key="2">
    <source>
        <dbReference type="EMBL" id="EEF24715.1"/>
    </source>
</evidence>
<sequence length="71" mass="7970">MVGPGYAQAFPKVFDSRKYDRAKNSQELSLSSLHANGKARSPGGLPSARPIEKSRHPPLRMPAIHYKRQRQ</sequence>
<feature type="compositionally biased region" description="Polar residues" evidence="1">
    <location>
        <begin position="25"/>
        <end position="34"/>
    </location>
</feature>
<organism evidence="2 3">
    <name type="scientific">Ricinus communis</name>
    <name type="common">Castor bean</name>
    <dbReference type="NCBI Taxonomy" id="3988"/>
    <lineage>
        <taxon>Eukaryota</taxon>
        <taxon>Viridiplantae</taxon>
        <taxon>Streptophyta</taxon>
        <taxon>Embryophyta</taxon>
        <taxon>Tracheophyta</taxon>
        <taxon>Spermatophyta</taxon>
        <taxon>Magnoliopsida</taxon>
        <taxon>eudicotyledons</taxon>
        <taxon>Gunneridae</taxon>
        <taxon>Pentapetalae</taxon>
        <taxon>rosids</taxon>
        <taxon>fabids</taxon>
        <taxon>Malpighiales</taxon>
        <taxon>Euphorbiaceae</taxon>
        <taxon>Acalyphoideae</taxon>
        <taxon>Acalypheae</taxon>
        <taxon>Ricinus</taxon>
    </lineage>
</organism>